<comment type="caution">
    <text evidence="5">The sequence shown here is derived from an EMBL/GenBank/DDBJ whole genome shotgun (WGS) entry which is preliminary data.</text>
</comment>
<dbReference type="PANTHER" id="PTHR44688">
    <property type="entry name" value="DNA-BINDING TRANSCRIPTIONAL ACTIVATOR DEVR_DOSR"/>
    <property type="match status" value="1"/>
</dbReference>
<accession>A0A5J5I7M9</accession>
<dbReference type="EMBL" id="VYKL01000004">
    <property type="protein sequence ID" value="KAA9031726.1"/>
    <property type="molecule type" value="Genomic_DNA"/>
</dbReference>
<dbReference type="CDD" id="cd06170">
    <property type="entry name" value="LuxR_C_like"/>
    <property type="match status" value="1"/>
</dbReference>
<dbReference type="InterPro" id="IPR016032">
    <property type="entry name" value="Sig_transdc_resp-reg_C-effctor"/>
</dbReference>
<dbReference type="SUPFAM" id="SSF46894">
    <property type="entry name" value="C-terminal effector domain of the bipartite response regulators"/>
    <property type="match status" value="1"/>
</dbReference>
<evidence type="ECO:0000313" key="6">
    <source>
        <dbReference type="Proteomes" id="UP000326671"/>
    </source>
</evidence>
<dbReference type="SMART" id="SM00421">
    <property type="entry name" value="HTH_LUXR"/>
    <property type="match status" value="1"/>
</dbReference>
<dbReference type="OrthoDB" id="9808843at2"/>
<dbReference type="PANTHER" id="PTHR44688:SF16">
    <property type="entry name" value="DNA-BINDING TRANSCRIPTIONAL ACTIVATOR DEVR_DOSR"/>
    <property type="match status" value="1"/>
</dbReference>
<evidence type="ECO:0000313" key="5">
    <source>
        <dbReference type="EMBL" id="KAA9031726.1"/>
    </source>
</evidence>
<gene>
    <name evidence="5" type="ORF">F4V44_01040</name>
</gene>
<dbReference type="InterPro" id="IPR000792">
    <property type="entry name" value="Tscrpt_reg_LuxR_C"/>
</dbReference>
<keyword evidence="6" id="KW-1185">Reference proteome</keyword>
<organism evidence="5 6">
    <name type="scientific">Niallia endozanthoxylica</name>
    <dbReference type="NCBI Taxonomy" id="2036016"/>
    <lineage>
        <taxon>Bacteria</taxon>
        <taxon>Bacillati</taxon>
        <taxon>Bacillota</taxon>
        <taxon>Bacilli</taxon>
        <taxon>Bacillales</taxon>
        <taxon>Bacillaceae</taxon>
        <taxon>Niallia</taxon>
    </lineage>
</organism>
<dbReference type="PROSITE" id="PS00622">
    <property type="entry name" value="HTH_LUXR_1"/>
    <property type="match status" value="1"/>
</dbReference>
<dbReference type="PROSITE" id="PS50043">
    <property type="entry name" value="HTH_LUXR_2"/>
    <property type="match status" value="1"/>
</dbReference>
<evidence type="ECO:0000256" key="3">
    <source>
        <dbReference type="ARBA" id="ARBA00023163"/>
    </source>
</evidence>
<evidence type="ECO:0000256" key="1">
    <source>
        <dbReference type="ARBA" id="ARBA00023015"/>
    </source>
</evidence>
<proteinExistence type="predicted"/>
<sequence>MVHFPVKWGNSTYGMMTTCIQSELIYNDLNQLINVFIRLLSLKCYIQNGKHEKINSLRQLNKQKVEIDQADIEKISDLKEVIVTLDLTHREKDVLFLILEGLNNAEVADHLKISPHTVKNHVTNIFRKLNVSNRIQAMAKIYRIKYDMD</sequence>
<dbReference type="Pfam" id="PF00196">
    <property type="entry name" value="GerE"/>
    <property type="match status" value="1"/>
</dbReference>
<reference evidence="5 6" key="1">
    <citation type="submission" date="2019-09" db="EMBL/GenBank/DDBJ databases">
        <title>Whole genome sequences of isolates from the Mars Exploration Rovers.</title>
        <authorList>
            <person name="Seuylemezian A."/>
            <person name="Vaishampayan P."/>
        </authorList>
    </citation>
    <scope>NUCLEOTIDE SEQUENCE [LARGE SCALE GENOMIC DNA]</scope>
    <source>
        <strain evidence="5 6">MER_TA_151</strain>
    </source>
</reference>
<dbReference type="InterPro" id="IPR036388">
    <property type="entry name" value="WH-like_DNA-bd_sf"/>
</dbReference>
<evidence type="ECO:0000259" key="4">
    <source>
        <dbReference type="PROSITE" id="PS50043"/>
    </source>
</evidence>
<keyword evidence="3" id="KW-0804">Transcription</keyword>
<evidence type="ECO:0000256" key="2">
    <source>
        <dbReference type="ARBA" id="ARBA00023125"/>
    </source>
</evidence>
<name>A0A5J5I7M9_9BACI</name>
<dbReference type="Gene3D" id="1.10.10.10">
    <property type="entry name" value="Winged helix-like DNA-binding domain superfamily/Winged helix DNA-binding domain"/>
    <property type="match status" value="1"/>
</dbReference>
<dbReference type="GO" id="GO:0003677">
    <property type="term" value="F:DNA binding"/>
    <property type="evidence" value="ECO:0007669"/>
    <property type="project" value="UniProtKB-KW"/>
</dbReference>
<protein>
    <submittedName>
        <fullName evidence="5">Helix-turn-helix transcriptional regulator</fullName>
    </submittedName>
</protein>
<dbReference type="AlphaFoldDB" id="A0A5J5I7M9"/>
<keyword evidence="2" id="KW-0238">DNA-binding</keyword>
<keyword evidence="1" id="KW-0805">Transcription regulation</keyword>
<feature type="domain" description="HTH luxR-type" evidence="4">
    <location>
        <begin position="80"/>
        <end position="145"/>
    </location>
</feature>
<dbReference type="PRINTS" id="PR00038">
    <property type="entry name" value="HTHLUXR"/>
</dbReference>
<dbReference type="Proteomes" id="UP000326671">
    <property type="component" value="Unassembled WGS sequence"/>
</dbReference>
<dbReference type="GO" id="GO:0006355">
    <property type="term" value="P:regulation of DNA-templated transcription"/>
    <property type="evidence" value="ECO:0007669"/>
    <property type="project" value="InterPro"/>
</dbReference>